<comment type="caution">
    <text evidence="1">The sequence shown here is derived from an EMBL/GenBank/DDBJ whole genome shotgun (WGS) entry which is preliminary data.</text>
</comment>
<sequence length="147" mass="16540">MDTCTRGGGRNHFDRNAPKQPALHCVMRLHLYFVVDRPVSRVLRDLRSMSTPARWSGDSIDSAARYYERKTYETPHGFSPSIGSRPGGETLTWDAPGDAATTKVREPSPRHRTVHATRVSTPAALREHAGTLYEWTLASTYHTAYRT</sequence>
<protein>
    <submittedName>
        <fullName evidence="1">Uncharacterized protein</fullName>
    </submittedName>
</protein>
<dbReference type="AlphaFoldDB" id="A0A918T8Q5"/>
<name>A0A918T8Q5_9ACTN</name>
<evidence type="ECO:0000313" key="1">
    <source>
        <dbReference type="EMBL" id="GHB10334.1"/>
    </source>
</evidence>
<keyword evidence="2" id="KW-1185">Reference proteome</keyword>
<reference evidence="1" key="1">
    <citation type="journal article" date="2014" name="Int. J. Syst. Evol. Microbiol.">
        <title>Complete genome sequence of Corynebacterium casei LMG S-19264T (=DSM 44701T), isolated from a smear-ripened cheese.</title>
        <authorList>
            <consortium name="US DOE Joint Genome Institute (JGI-PGF)"/>
            <person name="Walter F."/>
            <person name="Albersmeier A."/>
            <person name="Kalinowski J."/>
            <person name="Ruckert C."/>
        </authorList>
    </citation>
    <scope>NUCLEOTIDE SEQUENCE</scope>
    <source>
        <strain evidence="1">JCM 4518</strain>
    </source>
</reference>
<proteinExistence type="predicted"/>
<dbReference type="EMBL" id="BMUL01000027">
    <property type="protein sequence ID" value="GHB10334.1"/>
    <property type="molecule type" value="Genomic_DNA"/>
</dbReference>
<accession>A0A918T8Q5</accession>
<organism evidence="1 2">
    <name type="scientific">Streptomyces termitum</name>
    <dbReference type="NCBI Taxonomy" id="67368"/>
    <lineage>
        <taxon>Bacteria</taxon>
        <taxon>Bacillati</taxon>
        <taxon>Actinomycetota</taxon>
        <taxon>Actinomycetes</taxon>
        <taxon>Kitasatosporales</taxon>
        <taxon>Streptomycetaceae</taxon>
        <taxon>Streptomyces</taxon>
    </lineage>
</organism>
<dbReference type="Proteomes" id="UP000644020">
    <property type="component" value="Unassembled WGS sequence"/>
</dbReference>
<evidence type="ECO:0000313" key="2">
    <source>
        <dbReference type="Proteomes" id="UP000644020"/>
    </source>
</evidence>
<reference evidence="1" key="2">
    <citation type="submission" date="2020-09" db="EMBL/GenBank/DDBJ databases">
        <authorList>
            <person name="Sun Q."/>
            <person name="Ohkuma M."/>
        </authorList>
    </citation>
    <scope>NUCLEOTIDE SEQUENCE</scope>
    <source>
        <strain evidence="1">JCM 4518</strain>
    </source>
</reference>
<dbReference type="RefSeq" id="WP_189983429.1">
    <property type="nucleotide sequence ID" value="NZ_BMUL01000027.1"/>
</dbReference>
<gene>
    <name evidence="1" type="ORF">GCM10010305_61480</name>
</gene>